<reference evidence="1" key="1">
    <citation type="submission" date="2020-03" db="EMBL/GenBank/DDBJ databases">
        <title>The deep terrestrial virosphere.</title>
        <authorList>
            <person name="Holmfeldt K."/>
            <person name="Nilsson E."/>
            <person name="Simone D."/>
            <person name="Lopez-Fernandez M."/>
            <person name="Wu X."/>
            <person name="de Brujin I."/>
            <person name="Lundin D."/>
            <person name="Andersson A."/>
            <person name="Bertilsson S."/>
            <person name="Dopson M."/>
        </authorList>
    </citation>
    <scope>NUCLEOTIDE SEQUENCE</scope>
    <source>
        <strain evidence="1">MM415A01968</strain>
    </source>
</reference>
<proteinExistence type="predicted"/>
<name>A0A6M3JX04_9ZZZZ</name>
<evidence type="ECO:0000313" key="1">
    <source>
        <dbReference type="EMBL" id="QJA74570.1"/>
    </source>
</evidence>
<dbReference type="EMBL" id="MT142106">
    <property type="protein sequence ID" value="QJA74570.1"/>
    <property type="molecule type" value="Genomic_DNA"/>
</dbReference>
<dbReference type="AlphaFoldDB" id="A0A6M3JX04"/>
<gene>
    <name evidence="1" type="ORF">MM415A01968_0007</name>
</gene>
<accession>A0A6M3JX04</accession>
<protein>
    <submittedName>
        <fullName evidence="1">Uncharacterized protein</fullName>
    </submittedName>
</protein>
<organism evidence="1">
    <name type="scientific">viral metagenome</name>
    <dbReference type="NCBI Taxonomy" id="1070528"/>
    <lineage>
        <taxon>unclassified sequences</taxon>
        <taxon>metagenomes</taxon>
        <taxon>organismal metagenomes</taxon>
    </lineage>
</organism>
<sequence>MGVILLPEIVETAIQAFIQDTGSNRVIESAAAQPDKKKYTRSTRIINRRNISTTTGEKVFEQEGIGVLREVTVVADQKINLQMELDGRQPFGSRSEWDDLAAITLYSETVVAKLVGSDYVLNLKLLHFKQGLSIFAWFNTQATISNILGVYDLCEEY</sequence>